<proteinExistence type="predicted"/>
<dbReference type="Proteomes" id="UP001198602">
    <property type="component" value="Unassembled WGS sequence"/>
</dbReference>
<name>A0ABS7Y5J1_9BURK</name>
<evidence type="ECO:0000259" key="1">
    <source>
        <dbReference type="Pfam" id="PF09791"/>
    </source>
</evidence>
<reference evidence="2 3" key="1">
    <citation type="submission" date="2021-07" db="EMBL/GenBank/DDBJ databases">
        <title>Characterization of Violacein-producing bacteria and related species.</title>
        <authorList>
            <person name="Wilson H.S."/>
            <person name="De Leon M.E."/>
        </authorList>
    </citation>
    <scope>NUCLEOTIDE SEQUENCE [LARGE SCALE GENOMIC DNA]</scope>
    <source>
        <strain evidence="2 3">HSC-2F05</strain>
    </source>
</reference>
<gene>
    <name evidence="2" type="ORF">LE190_03110</name>
</gene>
<evidence type="ECO:0000313" key="2">
    <source>
        <dbReference type="EMBL" id="MCA1854921.1"/>
    </source>
</evidence>
<organism evidence="2 3">
    <name type="scientific">Massilia hydrophila</name>
    <dbReference type="NCBI Taxonomy" id="3044279"/>
    <lineage>
        <taxon>Bacteria</taxon>
        <taxon>Pseudomonadati</taxon>
        <taxon>Pseudomonadota</taxon>
        <taxon>Betaproteobacteria</taxon>
        <taxon>Burkholderiales</taxon>
        <taxon>Oxalobacteraceae</taxon>
        <taxon>Telluria group</taxon>
        <taxon>Massilia</taxon>
    </lineage>
</organism>
<dbReference type="Pfam" id="PF09791">
    <property type="entry name" value="Oxidored-like"/>
    <property type="match status" value="1"/>
</dbReference>
<comment type="caution">
    <text evidence="2">The sequence shown here is derived from an EMBL/GenBank/DDBJ whole genome shotgun (WGS) entry which is preliminary data.</text>
</comment>
<sequence length="69" mass="7262">MNTPDVPVPASARPVPPLAPELEDCCRSGCVPCVFDLYEESLARYQEALAAWEAAQPPGSPPCLPPPSG</sequence>
<accession>A0ABS7Y5J1</accession>
<evidence type="ECO:0000313" key="3">
    <source>
        <dbReference type="Proteomes" id="UP001198602"/>
    </source>
</evidence>
<dbReference type="EMBL" id="JAHYBX010000001">
    <property type="protein sequence ID" value="MCA1854921.1"/>
    <property type="molecule type" value="Genomic_DNA"/>
</dbReference>
<protein>
    <submittedName>
        <fullName evidence="2">Oxidoreductase-like domain-containing protein</fullName>
    </submittedName>
</protein>
<feature type="domain" description="Oxidoreductase-like" evidence="1">
    <location>
        <begin position="14"/>
        <end position="53"/>
    </location>
</feature>
<keyword evidence="3" id="KW-1185">Reference proteome</keyword>
<dbReference type="InterPro" id="IPR019180">
    <property type="entry name" value="Oxidoreductase-like_N"/>
</dbReference>